<feature type="transmembrane region" description="Helical" evidence="1">
    <location>
        <begin position="36"/>
        <end position="61"/>
    </location>
</feature>
<name>A0A1I3VJC9_9SPHI</name>
<evidence type="ECO:0000313" key="3">
    <source>
        <dbReference type="Proteomes" id="UP000198670"/>
    </source>
</evidence>
<accession>A0A1I3VJC9</accession>
<dbReference type="EMBL" id="FOQO01000017">
    <property type="protein sequence ID" value="SFJ95544.1"/>
    <property type="molecule type" value="Genomic_DNA"/>
</dbReference>
<evidence type="ECO:0000256" key="1">
    <source>
        <dbReference type="SAM" id="Phobius"/>
    </source>
</evidence>
<keyword evidence="1" id="KW-1133">Transmembrane helix</keyword>
<gene>
    <name evidence="2" type="ORF">SAMN05444682_11744</name>
</gene>
<protein>
    <submittedName>
        <fullName evidence="2">Uncharacterized protein</fullName>
    </submittedName>
</protein>
<reference evidence="2 3" key="1">
    <citation type="submission" date="2016-10" db="EMBL/GenBank/DDBJ databases">
        <authorList>
            <person name="de Groot N.N."/>
        </authorList>
    </citation>
    <scope>NUCLEOTIDE SEQUENCE [LARGE SCALE GENOMIC DNA]</scope>
    <source>
        <strain evidence="2 3">RK1</strain>
    </source>
</reference>
<proteinExistence type="predicted"/>
<dbReference type="AlphaFoldDB" id="A0A1I3VJC9"/>
<keyword evidence="3" id="KW-1185">Reference proteome</keyword>
<keyword evidence="1" id="KW-0812">Transmembrane</keyword>
<keyword evidence="1" id="KW-0472">Membrane</keyword>
<feature type="transmembrane region" description="Helical" evidence="1">
    <location>
        <begin position="9"/>
        <end position="30"/>
    </location>
</feature>
<dbReference type="Proteomes" id="UP000198670">
    <property type="component" value="Unassembled WGS sequence"/>
</dbReference>
<evidence type="ECO:0000313" key="2">
    <source>
        <dbReference type="EMBL" id="SFJ95544.1"/>
    </source>
</evidence>
<sequence>MEKQHVDKSLFVLGVGFSVYFLFLFLNYHLFHLDFVLLGVVQELITIPLMMAVVVVFAISLYRLIRHFSFQGYLIWAAIILLACSAAVWGSLVFS</sequence>
<organism evidence="2 3">
    <name type="scientific">Parapedobacter indicus</name>
    <dbReference type="NCBI Taxonomy" id="1477437"/>
    <lineage>
        <taxon>Bacteria</taxon>
        <taxon>Pseudomonadati</taxon>
        <taxon>Bacteroidota</taxon>
        <taxon>Sphingobacteriia</taxon>
        <taxon>Sphingobacteriales</taxon>
        <taxon>Sphingobacteriaceae</taxon>
        <taxon>Parapedobacter</taxon>
    </lineage>
</organism>
<feature type="transmembrane region" description="Helical" evidence="1">
    <location>
        <begin position="73"/>
        <end position="94"/>
    </location>
</feature>
<dbReference type="RefSeq" id="WP_090632508.1">
    <property type="nucleotide sequence ID" value="NZ_FOQO01000017.1"/>
</dbReference>